<organism evidence="9 10">
    <name type="scientific">Parastrongyloides trichosuri</name>
    <name type="common">Possum-specific nematode worm</name>
    <dbReference type="NCBI Taxonomy" id="131310"/>
    <lineage>
        <taxon>Eukaryota</taxon>
        <taxon>Metazoa</taxon>
        <taxon>Ecdysozoa</taxon>
        <taxon>Nematoda</taxon>
        <taxon>Chromadorea</taxon>
        <taxon>Rhabditida</taxon>
        <taxon>Tylenchina</taxon>
        <taxon>Panagrolaimomorpha</taxon>
        <taxon>Strongyloidoidea</taxon>
        <taxon>Strongyloididae</taxon>
        <taxon>Parastrongyloides</taxon>
    </lineage>
</organism>
<dbReference type="InterPro" id="IPR039751">
    <property type="entry name" value="HERPUD1/2"/>
</dbReference>
<evidence type="ECO:0000256" key="1">
    <source>
        <dbReference type="ARBA" id="ARBA00004370"/>
    </source>
</evidence>
<dbReference type="Gene3D" id="3.10.20.90">
    <property type="entry name" value="Phosphatidylinositol 3-kinase Catalytic Subunit, Chain A, domain 1"/>
    <property type="match status" value="1"/>
</dbReference>
<feature type="region of interest" description="Disordered" evidence="6">
    <location>
        <begin position="113"/>
        <end position="157"/>
    </location>
</feature>
<dbReference type="InterPro" id="IPR029071">
    <property type="entry name" value="Ubiquitin-like_domsf"/>
</dbReference>
<feature type="compositionally biased region" description="Polar residues" evidence="6">
    <location>
        <begin position="133"/>
        <end position="157"/>
    </location>
</feature>
<dbReference type="GO" id="GO:0030968">
    <property type="term" value="P:endoplasmic reticulum unfolded protein response"/>
    <property type="evidence" value="ECO:0007669"/>
    <property type="project" value="TreeGrafter"/>
</dbReference>
<comment type="subcellular location">
    <subcellularLocation>
        <location evidence="1">Membrane</location>
    </subcellularLocation>
</comment>
<dbReference type="PROSITE" id="PS50053">
    <property type="entry name" value="UBIQUITIN_2"/>
    <property type="match status" value="1"/>
</dbReference>
<keyword evidence="3 7" id="KW-1133">Transmembrane helix</keyword>
<dbReference type="SUPFAM" id="SSF54236">
    <property type="entry name" value="Ubiquitin-like"/>
    <property type="match status" value="1"/>
</dbReference>
<evidence type="ECO:0000256" key="5">
    <source>
        <dbReference type="ARBA" id="ARBA00023230"/>
    </source>
</evidence>
<dbReference type="FunFam" id="3.10.20.90:FF:000046">
    <property type="entry name" value="Homocysteine-responsive endoplasmic reticulum-resident ubiquitin-like domain member 2 protein"/>
    <property type="match status" value="1"/>
</dbReference>
<evidence type="ECO:0000256" key="7">
    <source>
        <dbReference type="SAM" id="Phobius"/>
    </source>
</evidence>
<feature type="compositionally biased region" description="Low complexity" evidence="6">
    <location>
        <begin position="237"/>
        <end position="252"/>
    </location>
</feature>
<evidence type="ECO:0000256" key="4">
    <source>
        <dbReference type="ARBA" id="ARBA00023136"/>
    </source>
</evidence>
<dbReference type="GO" id="GO:0016020">
    <property type="term" value="C:membrane"/>
    <property type="evidence" value="ECO:0007669"/>
    <property type="project" value="UniProtKB-SubCell"/>
</dbReference>
<feature type="domain" description="Ubiquitin-like" evidence="8">
    <location>
        <begin position="12"/>
        <end position="82"/>
    </location>
</feature>
<evidence type="ECO:0000259" key="8">
    <source>
        <dbReference type="PROSITE" id="PS50053"/>
    </source>
</evidence>
<keyword evidence="5" id="KW-0834">Unfolded protein response</keyword>
<dbReference type="AlphaFoldDB" id="A0A0N4ZEW5"/>
<dbReference type="InterPro" id="IPR000626">
    <property type="entry name" value="Ubiquitin-like_dom"/>
</dbReference>
<keyword evidence="4 7" id="KW-0472">Membrane</keyword>
<name>A0A0N4ZEW5_PARTI</name>
<accession>A0A0N4ZEW5</accession>
<dbReference type="PANTHER" id="PTHR12943:SF27">
    <property type="entry name" value="HOMOCYSTEINE-INDUCED ENDOPLASMIC RETICULUM PROTEIN, ISOFORM A"/>
    <property type="match status" value="1"/>
</dbReference>
<dbReference type="WBParaSite" id="PTRK_0000629800.1">
    <property type="protein sequence ID" value="PTRK_0000629800.1"/>
    <property type="gene ID" value="PTRK_0000629800"/>
</dbReference>
<reference evidence="10" key="1">
    <citation type="submission" date="2017-02" db="UniProtKB">
        <authorList>
            <consortium name="WormBaseParasite"/>
        </authorList>
    </citation>
    <scope>IDENTIFICATION</scope>
</reference>
<evidence type="ECO:0000256" key="3">
    <source>
        <dbReference type="ARBA" id="ARBA00022989"/>
    </source>
</evidence>
<dbReference type="STRING" id="131310.A0A0N4ZEW5"/>
<proteinExistence type="predicted"/>
<feature type="region of interest" description="Disordered" evidence="6">
    <location>
        <begin position="231"/>
        <end position="252"/>
    </location>
</feature>
<keyword evidence="9" id="KW-1185">Reference proteome</keyword>
<dbReference type="Pfam" id="PF00240">
    <property type="entry name" value="ubiquitin"/>
    <property type="match status" value="1"/>
</dbReference>
<feature type="transmembrane region" description="Helical" evidence="7">
    <location>
        <begin position="282"/>
        <end position="299"/>
    </location>
</feature>
<evidence type="ECO:0000256" key="2">
    <source>
        <dbReference type="ARBA" id="ARBA00022692"/>
    </source>
</evidence>
<evidence type="ECO:0000313" key="9">
    <source>
        <dbReference type="Proteomes" id="UP000038045"/>
    </source>
</evidence>
<feature type="compositionally biased region" description="Low complexity" evidence="6">
    <location>
        <begin position="310"/>
        <end position="324"/>
    </location>
</feature>
<keyword evidence="2 7" id="KW-0812">Transmembrane</keyword>
<evidence type="ECO:0000313" key="10">
    <source>
        <dbReference type="WBParaSite" id="PTRK_0000629800.1"/>
    </source>
</evidence>
<evidence type="ECO:0000256" key="6">
    <source>
        <dbReference type="SAM" id="MobiDB-lite"/>
    </source>
</evidence>
<feature type="region of interest" description="Disordered" evidence="6">
    <location>
        <begin position="310"/>
        <end position="340"/>
    </location>
</feature>
<protein>
    <submittedName>
        <fullName evidence="10">Ubiquitin-like domain-containing protein</fullName>
    </submittedName>
</protein>
<feature type="transmembrane region" description="Helical" evidence="7">
    <location>
        <begin position="369"/>
        <end position="389"/>
    </location>
</feature>
<sequence length="398" mass="45920">MESETTSNMETVEFTIRSAFQAFEDHKVKCSLEWTVLDMKRHLEETCPIKPEASKQRLIFSGKCLQDSQTLREILMSHQRQLSDSNSIIEEDTNEVLDLETPKVIHLVVPPTERTNTIDSNERQGLRHRRNDTTVNNSEGSNNVTNSEQNQQSEEVNPTIQEVISPTITNYDPSNPYHIYYQTYLTQLMQHQHQYAISLRQELGLTDVSPLPEFPSMNISFQSFNIPQNTNVPLDENNQNNNGGNNNERNNARNGMRADYMGMALSAIRFTMFIIIMMSYVTFERLFIVVGIITIMWFLKMHRDRRQIANNNNNGNERNLNTDNQENITEPTTDEAPQPENNEVISENQENINQENVPPQIRDEREESIVVAFWHSFTGVVTSFIYSIIPENTGNVNQ</sequence>
<dbReference type="Proteomes" id="UP000038045">
    <property type="component" value="Unplaced"/>
</dbReference>
<dbReference type="PANTHER" id="PTHR12943">
    <property type="entry name" value="HOMOCYSTEINE-RESPONSIVE ENDOPLASMIC RETICULUM-RESIDENT UNIQUITIN-LIKE DOMAIN HERPUD PROTEIN FAMILY MEMBER"/>
    <property type="match status" value="1"/>
</dbReference>